<evidence type="ECO:0000313" key="16">
    <source>
        <dbReference type="Proteomes" id="UP000245341"/>
    </source>
</evidence>
<dbReference type="GO" id="GO:0005915">
    <property type="term" value="C:zonula adherens"/>
    <property type="evidence" value="ECO:0007669"/>
    <property type="project" value="TreeGrafter"/>
</dbReference>
<dbReference type="PROSITE" id="PS50003">
    <property type="entry name" value="PH_DOMAIN"/>
    <property type="match status" value="1"/>
</dbReference>
<dbReference type="CTD" id="144100"/>
<evidence type="ECO:0000256" key="5">
    <source>
        <dbReference type="ARBA" id="ARBA00022737"/>
    </source>
</evidence>
<feature type="compositionally biased region" description="Basic and acidic residues" evidence="13">
    <location>
        <begin position="381"/>
        <end position="398"/>
    </location>
</feature>
<dbReference type="Gene3D" id="2.20.70.10">
    <property type="match status" value="2"/>
</dbReference>
<dbReference type="CDD" id="cd00201">
    <property type="entry name" value="WW"/>
    <property type="match status" value="2"/>
</dbReference>
<feature type="domain" description="WW" evidence="15">
    <location>
        <begin position="52"/>
        <end position="85"/>
    </location>
</feature>
<dbReference type="RefSeq" id="XP_006742572.1">
    <property type="nucleotide sequence ID" value="XM_006742509.1"/>
</dbReference>
<dbReference type="GO" id="GO:0046930">
    <property type="term" value="C:pore complex"/>
    <property type="evidence" value="ECO:0007669"/>
    <property type="project" value="TreeGrafter"/>
</dbReference>
<keyword evidence="6" id="KW-0965">Cell junction</keyword>
<dbReference type="PROSITE" id="PS01159">
    <property type="entry name" value="WW_DOMAIN_1"/>
    <property type="match status" value="1"/>
</dbReference>
<dbReference type="InterPro" id="IPR001849">
    <property type="entry name" value="PH_domain"/>
</dbReference>
<evidence type="ECO:0000256" key="9">
    <source>
        <dbReference type="ARBA" id="ARBA00058388"/>
    </source>
</evidence>
<dbReference type="InterPro" id="IPR040392">
    <property type="entry name" value="PKHA4-7_PH"/>
</dbReference>
<dbReference type="GeneID" id="102750076"/>
<dbReference type="STRING" id="9713.A0A2U3YFT7"/>
<dbReference type="PANTHER" id="PTHR12752:SF4">
    <property type="entry name" value="PLECKSTRIN HOMOLOGY DOMAIN-CONTAINING FAMILY A MEMBER 7"/>
    <property type="match status" value="1"/>
</dbReference>
<dbReference type="CDD" id="cd13248">
    <property type="entry name" value="PH_PEPP1_2_3"/>
    <property type="match status" value="1"/>
</dbReference>
<dbReference type="AlphaFoldDB" id="A0A2U3YFT7"/>
<evidence type="ECO:0000256" key="10">
    <source>
        <dbReference type="ARBA" id="ARBA00065235"/>
    </source>
</evidence>
<feature type="domain" description="WW" evidence="15">
    <location>
        <begin position="7"/>
        <end position="40"/>
    </location>
</feature>
<dbReference type="GO" id="GO:0044331">
    <property type="term" value="P:cell-cell adhesion mediated by cadherin"/>
    <property type="evidence" value="ECO:0007669"/>
    <property type="project" value="TreeGrafter"/>
</dbReference>
<dbReference type="PANTHER" id="PTHR12752">
    <property type="entry name" value="PHOSPHOINOSITOL 3-PHOSPHATE-BINDING PROTEIN"/>
    <property type="match status" value="1"/>
</dbReference>
<dbReference type="GO" id="GO:0005813">
    <property type="term" value="C:centrosome"/>
    <property type="evidence" value="ECO:0007669"/>
    <property type="project" value="UniProtKB-SubCell"/>
</dbReference>
<feature type="region of interest" description="Disordered" evidence="13">
    <location>
        <begin position="335"/>
        <end position="398"/>
    </location>
</feature>
<keyword evidence="3" id="KW-0963">Cytoplasm</keyword>
<evidence type="ECO:0000256" key="7">
    <source>
        <dbReference type="ARBA" id="ARBA00023054"/>
    </source>
</evidence>
<dbReference type="GO" id="GO:0045218">
    <property type="term" value="P:zonula adherens maintenance"/>
    <property type="evidence" value="ECO:0007669"/>
    <property type="project" value="TreeGrafter"/>
</dbReference>
<feature type="compositionally biased region" description="Basic and acidic residues" evidence="13">
    <location>
        <begin position="102"/>
        <end position="112"/>
    </location>
</feature>
<dbReference type="SUPFAM" id="SSF51045">
    <property type="entry name" value="WW domain"/>
    <property type="match status" value="2"/>
</dbReference>
<feature type="region of interest" description="Disordered" evidence="13">
    <location>
        <begin position="416"/>
        <end position="516"/>
    </location>
</feature>
<feature type="non-terminal residue" evidence="17">
    <location>
        <position position="1"/>
    </location>
</feature>
<dbReference type="Pfam" id="PF25541">
    <property type="entry name" value="TBCA_PH"/>
    <property type="match status" value="1"/>
</dbReference>
<dbReference type="InterPro" id="IPR011993">
    <property type="entry name" value="PH-like_dom_sf"/>
</dbReference>
<feature type="coiled-coil region" evidence="12">
    <location>
        <begin position="589"/>
        <end position="623"/>
    </location>
</feature>
<sequence>AAAVGRDTLPEHWSYGVCRDGRVFFINDELRRTTWLHPRTGEPVNSGHMIRSDLPRGWEEGFTEEGASYFIDHNQQTTAFRHPVSGQFSPENSEFILQEEPHPHMSKQERNQRPSSMVSETSTAGTTSTVEAKPGPKIMKSSNKVHSFGKRDQAIRRNPNVPVVLRGWLHKQDSSGMRLWKRRWFVLADYCLFYYKDSREEVVLGSIPLPSYVISPVAPEDRISRKYSFKAVHTGMRALIYNSSTGGSQAEQSGMRTYYFSADTQEDMNAWVRAMNQAAQVLSRSSLKRGLFDCGLSGSLMCLALRVYSAMFPEAWQTPCWSSYPSSSSLCSLPLDQTLPRQGPSQSLSLPENYQTLPKSSRHPSGGSSPPPRNLPSDYKYAQDRASHLKMSSEERRAHRDGTVWQLYEWQQRQQFRHGSPTAPMCAGSPEFTDQGRSRSMLEVPRSISVPPSPSDIPPPGPPRVFPPRRPHTPAERVTVKPPDQRRSVDISLGGSPRKARGHATKSSSHVDRRSMPSMGYMTHTVSAPSLHGKSADDTYLQLKKDLEYLDLKMTGRDLVKDRSLKPVKIAESDIDVKLSVFCEQDRILQDLEDKIRALKENKDQLESVLEVLHRQMEQYRDQPPHLEKIAHQQRLLQEDLVHIRAEISRESTEMENAWNEYLKLESDVEQLKQTLQEQHRRAFFFQVTQGRLIPSELSSF</sequence>
<name>A0A2U3YFT7_LEPWE</name>
<evidence type="ECO:0000256" key="11">
    <source>
        <dbReference type="ARBA" id="ARBA00068600"/>
    </source>
</evidence>
<organism evidence="16 17">
    <name type="scientific">Leptonychotes weddellii</name>
    <name type="common">Weddell seal</name>
    <name type="synonym">Otaria weddellii</name>
    <dbReference type="NCBI Taxonomy" id="9713"/>
    <lineage>
        <taxon>Eukaryota</taxon>
        <taxon>Metazoa</taxon>
        <taxon>Chordata</taxon>
        <taxon>Craniata</taxon>
        <taxon>Vertebrata</taxon>
        <taxon>Euteleostomi</taxon>
        <taxon>Mammalia</taxon>
        <taxon>Eutheria</taxon>
        <taxon>Laurasiatheria</taxon>
        <taxon>Carnivora</taxon>
        <taxon>Caniformia</taxon>
        <taxon>Pinnipedia</taxon>
        <taxon>Phocidae</taxon>
        <taxon>Monachinae</taxon>
        <taxon>Lobodontini</taxon>
        <taxon>Leptonychotes</taxon>
    </lineage>
</organism>
<dbReference type="InterPro" id="IPR057971">
    <property type="entry name" value="PKHA4-7_TBCA"/>
</dbReference>
<reference evidence="17" key="1">
    <citation type="submission" date="2025-08" db="UniProtKB">
        <authorList>
            <consortium name="RefSeq"/>
        </authorList>
    </citation>
    <scope>IDENTIFICATION</scope>
    <source>
        <tissue evidence="17">Liver</tissue>
    </source>
</reference>
<gene>
    <name evidence="17" type="primary">PLEKHA7</name>
</gene>
<evidence type="ECO:0000256" key="8">
    <source>
        <dbReference type="ARBA" id="ARBA00023212"/>
    </source>
</evidence>
<proteinExistence type="predicted"/>
<dbReference type="SUPFAM" id="SSF50729">
    <property type="entry name" value="PH domain-like"/>
    <property type="match status" value="1"/>
</dbReference>
<evidence type="ECO:0000256" key="12">
    <source>
        <dbReference type="SAM" id="Coils"/>
    </source>
</evidence>
<dbReference type="OrthoDB" id="43122at2759"/>
<dbReference type="FunFam" id="2.20.70.10:FF:000027">
    <property type="entry name" value="pleckstrin homology domain-containing family A member 5 isoform X1"/>
    <property type="match status" value="1"/>
</dbReference>
<dbReference type="InterPro" id="IPR001202">
    <property type="entry name" value="WW_dom"/>
</dbReference>
<dbReference type="InterPro" id="IPR036020">
    <property type="entry name" value="WW_dom_sf"/>
</dbReference>
<evidence type="ECO:0000256" key="4">
    <source>
        <dbReference type="ARBA" id="ARBA00022553"/>
    </source>
</evidence>
<evidence type="ECO:0000256" key="6">
    <source>
        <dbReference type="ARBA" id="ARBA00022949"/>
    </source>
</evidence>
<dbReference type="FunFam" id="2.30.29.30:FF:000103">
    <property type="entry name" value="Pleckstrin homology domain-containing family A member 4"/>
    <property type="match status" value="1"/>
</dbReference>
<evidence type="ECO:0000259" key="15">
    <source>
        <dbReference type="PROSITE" id="PS50020"/>
    </source>
</evidence>
<feature type="domain" description="PH" evidence="14">
    <location>
        <begin position="162"/>
        <end position="280"/>
    </location>
</feature>
<keyword evidence="4" id="KW-0597">Phosphoprotein</keyword>
<protein>
    <recommendedName>
        <fullName evidence="11">Pleckstrin homology domain-containing family A member 7</fullName>
    </recommendedName>
</protein>
<keyword evidence="16" id="KW-1185">Reference proteome</keyword>
<accession>A0A2U3YFT7</accession>
<keyword evidence="5" id="KW-0677">Repeat</keyword>
<dbReference type="Gene3D" id="2.30.29.30">
    <property type="entry name" value="Pleckstrin-homology domain (PH domain)/Phosphotyrosine-binding domain (PTB)"/>
    <property type="match status" value="1"/>
</dbReference>
<evidence type="ECO:0000259" key="14">
    <source>
        <dbReference type="PROSITE" id="PS50003"/>
    </source>
</evidence>
<comment type="subcellular location">
    <subcellularLocation>
        <location evidence="2">Cell junction</location>
        <location evidence="2">Adherens junction</location>
    </subcellularLocation>
    <subcellularLocation>
        <location evidence="1">Cytoplasm</location>
        <location evidence="1">Cytoskeleton</location>
        <location evidence="1">Microtubule organizing center</location>
        <location evidence="1">Centrosome</location>
    </subcellularLocation>
</comment>
<feature type="compositionally biased region" description="Polar residues" evidence="13">
    <location>
        <begin position="339"/>
        <end position="357"/>
    </location>
</feature>
<evidence type="ECO:0000256" key="1">
    <source>
        <dbReference type="ARBA" id="ARBA00004300"/>
    </source>
</evidence>
<dbReference type="PROSITE" id="PS50020">
    <property type="entry name" value="WW_DOMAIN_2"/>
    <property type="match status" value="2"/>
</dbReference>
<dbReference type="GO" id="GO:0090136">
    <property type="term" value="P:epithelial cell-cell adhesion"/>
    <property type="evidence" value="ECO:0007669"/>
    <property type="project" value="TreeGrafter"/>
</dbReference>
<evidence type="ECO:0000256" key="3">
    <source>
        <dbReference type="ARBA" id="ARBA00022490"/>
    </source>
</evidence>
<dbReference type="SMART" id="SM00233">
    <property type="entry name" value="PH"/>
    <property type="match status" value="1"/>
</dbReference>
<dbReference type="KEGG" id="lww:102750076"/>
<keyword evidence="8" id="KW-0206">Cytoskeleton</keyword>
<evidence type="ECO:0000256" key="13">
    <source>
        <dbReference type="SAM" id="MobiDB-lite"/>
    </source>
</evidence>
<feature type="region of interest" description="Disordered" evidence="13">
    <location>
        <begin position="102"/>
        <end position="150"/>
    </location>
</feature>
<dbReference type="FunFam" id="2.20.70.10:FF:000059">
    <property type="entry name" value="pleckstrin homology domain-containing family A member 7"/>
    <property type="match status" value="1"/>
</dbReference>
<dbReference type="Proteomes" id="UP000245341">
    <property type="component" value="Unplaced"/>
</dbReference>
<feature type="compositionally biased region" description="Polar residues" evidence="13">
    <location>
        <begin position="113"/>
        <end position="130"/>
    </location>
</feature>
<dbReference type="GO" id="GO:0046931">
    <property type="term" value="P:pore complex assembly"/>
    <property type="evidence" value="ECO:0007669"/>
    <property type="project" value="UniProtKB-ARBA"/>
</dbReference>
<feature type="coiled-coil region" evidence="12">
    <location>
        <begin position="655"/>
        <end position="682"/>
    </location>
</feature>
<evidence type="ECO:0000313" key="17">
    <source>
        <dbReference type="RefSeq" id="XP_006742572.1"/>
    </source>
</evidence>
<feature type="compositionally biased region" description="Basic and acidic residues" evidence="13">
    <location>
        <begin position="473"/>
        <end position="489"/>
    </location>
</feature>
<dbReference type="Pfam" id="PF00169">
    <property type="entry name" value="PH"/>
    <property type="match status" value="1"/>
</dbReference>
<dbReference type="SMART" id="SM00456">
    <property type="entry name" value="WW"/>
    <property type="match status" value="2"/>
</dbReference>
<evidence type="ECO:0000256" key="2">
    <source>
        <dbReference type="ARBA" id="ARBA00004536"/>
    </source>
</evidence>
<feature type="compositionally biased region" description="Pro residues" evidence="13">
    <location>
        <begin position="451"/>
        <end position="466"/>
    </location>
</feature>
<keyword evidence="7 12" id="KW-0175">Coiled coil</keyword>
<comment type="subunit">
    <text evidence="10">Interacts with CAMSAP3 and CTNND1. Interacts (via WW domains) with TSPAN33 (via cytoplasmic domain) and with PDZD11; the interaction with TSPAN33 is dependent on PDZD11 being bound to PLEKHA7 and facilitates the docking of ADAM10 to zonula adherens through interaction of TSPAN33 with ADAM10.</text>
</comment>
<comment type="function">
    <text evidence="9">Required for zonula adherens biogenesis and maintenance. Acts via its interaction with CAMSAP3, which anchors microtubules at their minus-ends to zonula adherens, leading to the recruitment of KIFC3 kinesin to the junctional site. Mediates docking of ADAM10 to zonula adherens through a PDZD11-dependent interaction with the ADAM10-binding protein TSPAN33.</text>
</comment>